<dbReference type="VEuPathDB" id="FungiDB:PV06_02707"/>
<dbReference type="OrthoDB" id="2018619at2759"/>
<dbReference type="GeneID" id="27354781"/>
<keyword evidence="3 6" id="KW-0812">Transmembrane</keyword>
<reference evidence="7 8" key="1">
    <citation type="submission" date="2015-01" db="EMBL/GenBank/DDBJ databases">
        <title>The Genome Sequence of Exophiala oligosperma CBS72588.</title>
        <authorList>
            <consortium name="The Broad Institute Genomics Platform"/>
            <person name="Cuomo C."/>
            <person name="de Hoog S."/>
            <person name="Gorbushina A."/>
            <person name="Stielow B."/>
            <person name="Teixiera M."/>
            <person name="Abouelleil A."/>
            <person name="Chapman S.B."/>
            <person name="Priest M."/>
            <person name="Young S.K."/>
            <person name="Wortman J."/>
            <person name="Nusbaum C."/>
            <person name="Birren B."/>
        </authorList>
    </citation>
    <scope>NUCLEOTIDE SEQUENCE [LARGE SCALE GENOMIC DNA]</scope>
    <source>
        <strain evidence="7 8">CBS 72588</strain>
    </source>
</reference>
<comment type="similarity">
    <text evidence="2">Belongs to the purine-cytosine permease (2.A.39) family.</text>
</comment>
<feature type="transmembrane region" description="Helical" evidence="6">
    <location>
        <begin position="486"/>
        <end position="505"/>
    </location>
</feature>
<dbReference type="InterPro" id="IPR001248">
    <property type="entry name" value="Pur-cyt_permease"/>
</dbReference>
<name>A0A0D2CB69_9EURO</name>
<feature type="transmembrane region" description="Helical" evidence="6">
    <location>
        <begin position="177"/>
        <end position="195"/>
    </location>
</feature>
<accession>A0A0D2CB69</accession>
<dbReference type="GO" id="GO:0005886">
    <property type="term" value="C:plasma membrane"/>
    <property type="evidence" value="ECO:0007669"/>
    <property type="project" value="TreeGrafter"/>
</dbReference>
<dbReference type="AlphaFoldDB" id="A0A0D2CB69"/>
<evidence type="ECO:0000256" key="4">
    <source>
        <dbReference type="ARBA" id="ARBA00022989"/>
    </source>
</evidence>
<dbReference type="CDD" id="cd11482">
    <property type="entry name" value="SLC-NCS1sbd_NRT1-like"/>
    <property type="match status" value="1"/>
</dbReference>
<feature type="transmembrane region" description="Helical" evidence="6">
    <location>
        <begin position="374"/>
        <end position="394"/>
    </location>
</feature>
<dbReference type="EMBL" id="KN847333">
    <property type="protein sequence ID" value="KIW47107.1"/>
    <property type="molecule type" value="Genomic_DNA"/>
</dbReference>
<dbReference type="PANTHER" id="PTHR30618:SF2">
    <property type="entry name" value="ALLANTOIN PERMEASE-RELATED"/>
    <property type="match status" value="1"/>
</dbReference>
<proteinExistence type="inferred from homology"/>
<evidence type="ECO:0000313" key="8">
    <source>
        <dbReference type="Proteomes" id="UP000053342"/>
    </source>
</evidence>
<organism evidence="7 8">
    <name type="scientific">Exophiala oligosperma</name>
    <dbReference type="NCBI Taxonomy" id="215243"/>
    <lineage>
        <taxon>Eukaryota</taxon>
        <taxon>Fungi</taxon>
        <taxon>Dikarya</taxon>
        <taxon>Ascomycota</taxon>
        <taxon>Pezizomycotina</taxon>
        <taxon>Eurotiomycetes</taxon>
        <taxon>Chaetothyriomycetidae</taxon>
        <taxon>Chaetothyriales</taxon>
        <taxon>Herpotrichiellaceae</taxon>
        <taxon>Exophiala</taxon>
    </lineage>
</organism>
<keyword evidence="4 6" id="KW-1133">Transmembrane helix</keyword>
<dbReference type="Gene3D" id="1.10.4160.10">
    <property type="entry name" value="Hydantoin permease"/>
    <property type="match status" value="1"/>
</dbReference>
<evidence type="ECO:0008006" key="9">
    <source>
        <dbReference type="Google" id="ProtNLM"/>
    </source>
</evidence>
<sequence length="578" mass="63335">MDSIRRRASRLSKKLEVPVDENLGGQTATPWNNRDLAPLPPSRRTWTVWGFLGFWAVIQLNTVGWQTASSLISLGLSVWEAMIVTIIAKFLIAGVAIANGWWGAVWHVGFSVGNRAVWGLRGSYLALAQRIMLCLVWYGVQAWIGGQMTGVMLYAMFSGYRHIPNTFPASAHMTTQQFVGFVVFLCFQFPCLLISPERTAILFRWANILTAVTMFSVTVWALATAGGGGPLLAANSTLTTTSEKAWAVIRGITTVIGSIAVSLTNQSDFNRFAKTPGAQIPGQIYSTVIVGALVTLMGTLTTSAAQKIYGGELLWSPAELALRWMEDGYTARSRAGAFFAGLGFFVSQLSINTVDNAWPGGFDLAALFPRWINIRRGAVITFVLGIAINPWQLADTANTFINVLDGYSVFLGPMVGMMVCDFWVIRGRKFKLSDLYTADDSSIYWYNRGFNWRAYVSWLIGIAPALPGFINAVNPSIHVPKGAQEIFYLAYVEGFALSFLVHYVLNRLFPVPGLGVIDEQDIFATFTVEEAAKLGVTPHPRLVLPGLTVEEAEPVEVEQPKGVTVVSNWEKADASGQE</sequence>
<dbReference type="HOGENOM" id="CLU_021555_3_0_1"/>
<evidence type="ECO:0000256" key="3">
    <source>
        <dbReference type="ARBA" id="ARBA00022692"/>
    </source>
</evidence>
<keyword evidence="8" id="KW-1185">Reference proteome</keyword>
<feature type="transmembrane region" description="Helical" evidence="6">
    <location>
        <begin position="245"/>
        <end position="263"/>
    </location>
</feature>
<feature type="transmembrane region" description="Helical" evidence="6">
    <location>
        <begin position="86"/>
        <end position="110"/>
    </location>
</feature>
<dbReference type="InterPro" id="IPR045225">
    <property type="entry name" value="Uracil/uridine/allantoin_perm"/>
</dbReference>
<evidence type="ECO:0000313" key="7">
    <source>
        <dbReference type="EMBL" id="KIW47107.1"/>
    </source>
</evidence>
<evidence type="ECO:0000256" key="5">
    <source>
        <dbReference type="ARBA" id="ARBA00023136"/>
    </source>
</evidence>
<feature type="transmembrane region" description="Helical" evidence="6">
    <location>
        <begin position="284"/>
        <end position="305"/>
    </location>
</feature>
<feature type="transmembrane region" description="Helical" evidence="6">
    <location>
        <begin position="406"/>
        <end position="425"/>
    </location>
</feature>
<evidence type="ECO:0000256" key="6">
    <source>
        <dbReference type="SAM" id="Phobius"/>
    </source>
</evidence>
<dbReference type="RefSeq" id="XP_016267323.1">
    <property type="nucleotide sequence ID" value="XM_016403426.1"/>
</dbReference>
<evidence type="ECO:0000256" key="2">
    <source>
        <dbReference type="ARBA" id="ARBA00008974"/>
    </source>
</evidence>
<dbReference type="Proteomes" id="UP000053342">
    <property type="component" value="Unassembled WGS sequence"/>
</dbReference>
<feature type="transmembrane region" description="Helical" evidence="6">
    <location>
        <begin position="202"/>
        <end position="225"/>
    </location>
</feature>
<keyword evidence="5 6" id="KW-0472">Membrane</keyword>
<comment type="subcellular location">
    <subcellularLocation>
        <location evidence="1">Membrane</location>
        <topology evidence="1">Multi-pass membrane protein</topology>
    </subcellularLocation>
</comment>
<dbReference type="Pfam" id="PF02133">
    <property type="entry name" value="Transp_cyt_pur"/>
    <property type="match status" value="1"/>
</dbReference>
<evidence type="ECO:0000256" key="1">
    <source>
        <dbReference type="ARBA" id="ARBA00004141"/>
    </source>
</evidence>
<feature type="transmembrane region" description="Helical" evidence="6">
    <location>
        <begin position="46"/>
        <end position="66"/>
    </location>
</feature>
<feature type="transmembrane region" description="Helical" evidence="6">
    <location>
        <begin position="455"/>
        <end position="474"/>
    </location>
</feature>
<dbReference type="GO" id="GO:0015205">
    <property type="term" value="F:nucleobase transmembrane transporter activity"/>
    <property type="evidence" value="ECO:0007669"/>
    <property type="project" value="TreeGrafter"/>
</dbReference>
<feature type="transmembrane region" description="Helical" evidence="6">
    <location>
        <begin position="131"/>
        <end position="157"/>
    </location>
</feature>
<gene>
    <name evidence="7" type="ORF">PV06_02707</name>
</gene>
<dbReference type="PANTHER" id="PTHR30618">
    <property type="entry name" value="NCS1 FAMILY PURINE/PYRIMIDINE TRANSPORTER"/>
    <property type="match status" value="1"/>
</dbReference>
<protein>
    <recommendedName>
        <fullName evidence="9">NCS1 nucleoside transporter</fullName>
    </recommendedName>
</protein>